<dbReference type="GO" id="GO:0000255">
    <property type="term" value="P:allantoin metabolic process"/>
    <property type="evidence" value="ECO:0007669"/>
    <property type="project" value="InterPro"/>
</dbReference>
<dbReference type="PANTHER" id="PTHR32494:SF19">
    <property type="entry name" value="ALLANTOATE DEIMINASE-RELATED"/>
    <property type="match status" value="1"/>
</dbReference>
<dbReference type="InterPro" id="IPR010158">
    <property type="entry name" value="Amidase_Cbmase"/>
</dbReference>
<feature type="domain" description="Oxo-4-hydroxy-4-carboxy-5-ureidoimidazoline decarboxylase" evidence="9">
    <location>
        <begin position="9"/>
        <end position="170"/>
    </location>
</feature>
<evidence type="ECO:0000259" key="8">
    <source>
        <dbReference type="Pfam" id="PF07687"/>
    </source>
</evidence>
<evidence type="ECO:0000256" key="4">
    <source>
        <dbReference type="ARBA" id="ARBA00022631"/>
    </source>
</evidence>
<dbReference type="NCBIfam" id="TIGR03164">
    <property type="entry name" value="UHCUDC"/>
    <property type="match status" value="1"/>
</dbReference>
<dbReference type="RefSeq" id="WP_161024408.1">
    <property type="nucleotide sequence ID" value="NZ_WWCJ01000003.1"/>
</dbReference>
<keyword evidence="4" id="KW-0659">Purine metabolism</keyword>
<evidence type="ECO:0000256" key="2">
    <source>
        <dbReference type="ARBA" id="ARBA00006153"/>
    </source>
</evidence>
<dbReference type="SUPFAM" id="SSF53187">
    <property type="entry name" value="Zn-dependent exopeptidases"/>
    <property type="match status" value="1"/>
</dbReference>
<evidence type="ECO:0000256" key="5">
    <source>
        <dbReference type="ARBA" id="ARBA00022723"/>
    </source>
</evidence>
<accession>A0A6N9HCU2</accession>
<dbReference type="GO" id="GO:0016813">
    <property type="term" value="F:hydrolase activity, acting on carbon-nitrogen (but not peptide) bonds, in linear amidines"/>
    <property type="evidence" value="ECO:0007669"/>
    <property type="project" value="InterPro"/>
</dbReference>
<dbReference type="InterPro" id="IPR017580">
    <property type="entry name" value="OHCU_decarboxylase-1"/>
</dbReference>
<dbReference type="GO" id="GO:0006144">
    <property type="term" value="P:purine nucleobase metabolic process"/>
    <property type="evidence" value="ECO:0007669"/>
    <property type="project" value="UniProtKB-KW"/>
</dbReference>
<dbReference type="UniPathway" id="UPA00394">
    <property type="reaction ID" value="UER00652"/>
</dbReference>
<dbReference type="SUPFAM" id="SSF55031">
    <property type="entry name" value="Bacterial exopeptidase dimerisation domain"/>
    <property type="match status" value="1"/>
</dbReference>
<dbReference type="Gene3D" id="3.30.70.360">
    <property type="match status" value="1"/>
</dbReference>
<dbReference type="GO" id="GO:0019628">
    <property type="term" value="P:urate catabolic process"/>
    <property type="evidence" value="ECO:0007669"/>
    <property type="project" value="UniProtKB-UniPathway"/>
</dbReference>
<evidence type="ECO:0000259" key="9">
    <source>
        <dbReference type="Pfam" id="PF09349"/>
    </source>
</evidence>
<dbReference type="GO" id="GO:0046872">
    <property type="term" value="F:metal ion binding"/>
    <property type="evidence" value="ECO:0007669"/>
    <property type="project" value="UniProtKB-KW"/>
</dbReference>
<dbReference type="SUPFAM" id="SSF158694">
    <property type="entry name" value="UraD-Like"/>
    <property type="match status" value="1"/>
</dbReference>
<keyword evidence="6 10" id="KW-0378">Hydrolase</keyword>
<dbReference type="AlphaFoldDB" id="A0A6N9HCU2"/>
<evidence type="ECO:0000256" key="7">
    <source>
        <dbReference type="ARBA" id="ARBA00023211"/>
    </source>
</evidence>
<organism evidence="10 11">
    <name type="scientific">Pseudoduganella guangdongensis</name>
    <dbReference type="NCBI Taxonomy" id="2692179"/>
    <lineage>
        <taxon>Bacteria</taxon>
        <taxon>Pseudomonadati</taxon>
        <taxon>Pseudomonadota</taxon>
        <taxon>Betaproteobacteria</taxon>
        <taxon>Burkholderiales</taxon>
        <taxon>Oxalobacteraceae</taxon>
        <taxon>Telluria group</taxon>
        <taxon>Pseudoduganella</taxon>
    </lineage>
</organism>
<dbReference type="Pfam" id="PF07687">
    <property type="entry name" value="M20_dimer"/>
    <property type="match status" value="1"/>
</dbReference>
<dbReference type="InterPro" id="IPR011650">
    <property type="entry name" value="Peptidase_M20_dimer"/>
</dbReference>
<evidence type="ECO:0000313" key="10">
    <source>
        <dbReference type="EMBL" id="MYN01381.1"/>
    </source>
</evidence>
<gene>
    <name evidence="10" type="ORF">GTP41_04625</name>
</gene>
<comment type="cofactor">
    <cofactor evidence="1">
        <name>Mn(2+)</name>
        <dbReference type="ChEBI" id="CHEBI:29035"/>
    </cofactor>
</comment>
<dbReference type="Gene3D" id="3.40.630.10">
    <property type="entry name" value="Zn peptidases"/>
    <property type="match status" value="1"/>
</dbReference>
<comment type="subunit">
    <text evidence="3">Homodimer.</text>
</comment>
<dbReference type="InterPro" id="IPR036264">
    <property type="entry name" value="Bact_exopeptidase_dim_dom"/>
</dbReference>
<feature type="domain" description="Peptidase M20 dimerisation" evidence="8">
    <location>
        <begin position="385"/>
        <end position="477"/>
    </location>
</feature>
<dbReference type="NCBIfam" id="TIGR01879">
    <property type="entry name" value="hydantase"/>
    <property type="match status" value="1"/>
</dbReference>
<evidence type="ECO:0000256" key="6">
    <source>
        <dbReference type="ARBA" id="ARBA00022801"/>
    </source>
</evidence>
<protein>
    <submittedName>
        <fullName evidence="10">Allantoate amidohydrolase</fullName>
    </submittedName>
</protein>
<keyword evidence="7" id="KW-0464">Manganese</keyword>
<dbReference type="CDD" id="cd03884">
    <property type="entry name" value="M20_bAS"/>
    <property type="match status" value="1"/>
</dbReference>
<dbReference type="Gene3D" id="1.10.3330.10">
    <property type="entry name" value="Oxo-4-hydroxy-4-carboxy-5-ureidoimidazoline decarboxylase"/>
    <property type="match status" value="1"/>
</dbReference>
<dbReference type="InterPro" id="IPR018020">
    <property type="entry name" value="OHCU_decarboxylase"/>
</dbReference>
<name>A0A6N9HCU2_9BURK</name>
<dbReference type="Pfam" id="PF01546">
    <property type="entry name" value="Peptidase_M20"/>
    <property type="match status" value="1"/>
</dbReference>
<keyword evidence="11" id="KW-1185">Reference proteome</keyword>
<dbReference type="EMBL" id="WWCJ01000003">
    <property type="protein sequence ID" value="MYN01381.1"/>
    <property type="molecule type" value="Genomic_DNA"/>
</dbReference>
<evidence type="ECO:0000256" key="3">
    <source>
        <dbReference type="ARBA" id="ARBA00011738"/>
    </source>
</evidence>
<dbReference type="Pfam" id="PF09349">
    <property type="entry name" value="OHCU_decarbox"/>
    <property type="match status" value="1"/>
</dbReference>
<comment type="similarity">
    <text evidence="2">Belongs to the peptidase M20 family.</text>
</comment>
<reference evidence="10 11" key="1">
    <citation type="submission" date="2019-12" db="EMBL/GenBank/DDBJ databases">
        <title>Novel species isolated from a subtropical stream in China.</title>
        <authorList>
            <person name="Lu H."/>
        </authorList>
    </citation>
    <scope>NUCLEOTIDE SEQUENCE [LARGE SCALE GENOMIC DNA]</scope>
    <source>
        <strain evidence="10 11">DS3</strain>
    </source>
</reference>
<dbReference type="PANTHER" id="PTHR32494">
    <property type="entry name" value="ALLANTOATE DEIMINASE-RELATED"/>
    <property type="match status" value="1"/>
</dbReference>
<keyword evidence="5" id="KW-0479">Metal-binding</keyword>
<proteinExistence type="inferred from homology"/>
<dbReference type="NCBIfam" id="NF006775">
    <property type="entry name" value="PRK09290.2-5"/>
    <property type="match status" value="1"/>
</dbReference>
<evidence type="ECO:0000256" key="1">
    <source>
        <dbReference type="ARBA" id="ARBA00001936"/>
    </source>
</evidence>
<evidence type="ECO:0000313" key="11">
    <source>
        <dbReference type="Proteomes" id="UP000448575"/>
    </source>
</evidence>
<dbReference type="InterPro" id="IPR036778">
    <property type="entry name" value="OHCU_decarboxylase_sf"/>
</dbReference>
<dbReference type="InterPro" id="IPR002933">
    <property type="entry name" value="Peptidase_M20"/>
</dbReference>
<sequence>MTTTLLELNSCDAAEFVEHLRGIYEHSPWIPERAAGRRPFASLAALKLALQAVVANASEAEQLGLIRAHPELAGKAAVAGQLTAESTSEQAKSGLNLCSAQEFARLHQLNADYNAKFGFPFILAVKGPTGQGLTREAVIATFARRLKNQRTDEMAECLRQIHRIAEIRLNDLLDVQLAFGPQIMQWSEDLAQWSDEPDALTCAYMTDAHRATAAQLLSWMRAAGMQADIDAVGNVTGRYLSDAPGAKTIVTGSHYDTVRNGGKYDGRLGILLPIAVVRHLRDKGEALPFHLEVIGFAEEEGVRFRSTFLGSNAVTGNFDMALLDALDADGTSMRAALAAAGHDPAAIPAIARRREDIAAYVEVHIEQGPVLLERGLPVGVVTAIAGSSRFLVELQGVASHAGTTPMHMRKDAAAAAAEIVLLVEQRCAQGEALVGTVGQLQVPGGSVNVIPGACQLSLDIRAADDAVREAAVRDVLDGLAAICARRAIEFKVEKIVEARAAPCAPWLMQQLGDAVQRAGLPRFDLLSGAGHDAMAMAALADVAMLFTRCGNGGISHNPLETMTADDAEVAAQVLLDFLRNFATSYAPAP</sequence>
<dbReference type="Proteomes" id="UP000448575">
    <property type="component" value="Unassembled WGS sequence"/>
</dbReference>
<comment type="caution">
    <text evidence="10">The sequence shown here is derived from an EMBL/GenBank/DDBJ whole genome shotgun (WGS) entry which is preliminary data.</text>
</comment>